<dbReference type="AlphaFoldDB" id="A0A256VAT2"/>
<evidence type="ECO:0000313" key="2">
    <source>
        <dbReference type="EMBL" id="TGB12492.1"/>
    </source>
</evidence>
<dbReference type="GeneID" id="77190942"/>
<reference evidence="2" key="4">
    <citation type="submission" date="2019-04" db="EMBL/GenBank/DDBJ databases">
        <authorList>
            <person name="Bisanz J.E."/>
            <person name="Chagwedera N.D."/>
            <person name="Chawla A."/>
            <person name="Turnbaugh P.J."/>
        </authorList>
    </citation>
    <scope>NUCLEOTIDE SEQUENCE</scope>
    <source>
        <strain evidence="2">I8-5</strain>
    </source>
</reference>
<accession>A0A256VAT2</accession>
<evidence type="ECO:0000313" key="4">
    <source>
        <dbReference type="Proteomes" id="UP000297521"/>
    </source>
</evidence>
<evidence type="ECO:0000313" key="1">
    <source>
        <dbReference type="EMBL" id="OYS94441.1"/>
    </source>
</evidence>
<protein>
    <submittedName>
        <fullName evidence="2">Uncharacterized protein</fullName>
    </submittedName>
</protein>
<organism evidence="2 4">
    <name type="scientific">Limosilactobacillus reuteri</name>
    <name type="common">Lactobacillus reuteri</name>
    <dbReference type="NCBI Taxonomy" id="1598"/>
    <lineage>
        <taxon>Bacteria</taxon>
        <taxon>Bacillati</taxon>
        <taxon>Bacillota</taxon>
        <taxon>Bacilli</taxon>
        <taxon>Lactobacillales</taxon>
        <taxon>Lactobacillaceae</taxon>
        <taxon>Limosilactobacillus</taxon>
    </lineage>
</organism>
<dbReference type="EMBL" id="NGPX01000015">
    <property type="protein sequence ID" value="OYS94441.1"/>
    <property type="molecule type" value="Genomic_DNA"/>
</dbReference>
<dbReference type="EMBL" id="SRKR01000002">
    <property type="protein sequence ID" value="TGB12492.1"/>
    <property type="molecule type" value="Genomic_DNA"/>
</dbReference>
<gene>
    <name evidence="1" type="ORF">CBG15_04220</name>
    <name evidence="2" type="ORF">E5F87_01410</name>
</gene>
<reference evidence="1 3" key="1">
    <citation type="submission" date="2017-05" db="EMBL/GenBank/DDBJ databases">
        <authorList>
            <person name="Lin X.B."/>
            <person name="Stothard P."/>
            <person name="Tasseva G."/>
            <person name="Walter J."/>
        </authorList>
    </citation>
    <scope>NUCLEOTIDE SEQUENCE [LARGE SCALE GENOMIC DNA]</scope>
    <source>
        <strain evidence="1 3">105n</strain>
    </source>
</reference>
<proteinExistence type="predicted"/>
<dbReference type="Proteomes" id="UP000216681">
    <property type="component" value="Unassembled WGS sequence"/>
</dbReference>
<dbReference type="RefSeq" id="WP_094511546.1">
    <property type="nucleotide sequence ID" value="NZ_NGPU01000068.1"/>
</dbReference>
<sequence>MKINRRTLHKILVEYQKLMKSDERRKVYWINRLMMKDLARRFELPFYKGTKYRGKKHWLANSSLYWELRKIEEKSGNNEIN</sequence>
<comment type="caution">
    <text evidence="2">The sequence shown here is derived from an EMBL/GenBank/DDBJ whole genome shotgun (WGS) entry which is preliminary data.</text>
</comment>
<reference evidence="2" key="3">
    <citation type="journal article" date="2019" name="Cell Metab.">
        <title>Nutrient sensing in CD11c cells alters the gut microbiome to regulate food intake and body mass.</title>
        <authorList>
            <person name="Chagwedera N.D."/>
            <person name="Ang Q.Y."/>
            <person name="Bisanz J.E."/>
            <person name="Leong Y.A."/>
            <person name="Ganeshan K."/>
            <person name="Cai J."/>
            <person name="Patterson A.D."/>
            <person name="Turnbaugh P.J."/>
            <person name="Chawla A."/>
        </authorList>
    </citation>
    <scope>NUCLEOTIDE SEQUENCE</scope>
    <source>
        <strain evidence="2">I8-5</strain>
    </source>
</reference>
<reference evidence="1 3" key="2">
    <citation type="submission" date="2017-09" db="EMBL/GenBank/DDBJ databases">
        <title>Tripartite evolution among Lactobacillus johnsonii, Lactobacillus taiwanensis, Lactobacillus reuteri and their rodent host.</title>
        <authorList>
            <person name="Wang T."/>
            <person name="Knowles S."/>
            <person name="Cheng C."/>
        </authorList>
    </citation>
    <scope>NUCLEOTIDE SEQUENCE [LARGE SCALE GENOMIC DNA]</scope>
    <source>
        <strain evidence="1 3">105n</strain>
    </source>
</reference>
<dbReference type="Proteomes" id="UP000297521">
    <property type="component" value="Unassembled WGS sequence"/>
</dbReference>
<name>A0A256VAT2_LIMRT</name>
<evidence type="ECO:0000313" key="3">
    <source>
        <dbReference type="Proteomes" id="UP000216681"/>
    </source>
</evidence>